<keyword evidence="3" id="KW-1185">Reference proteome</keyword>
<protein>
    <submittedName>
        <fullName evidence="2">Uncharacterized protein</fullName>
    </submittedName>
</protein>
<feature type="transmembrane region" description="Helical" evidence="1">
    <location>
        <begin position="176"/>
        <end position="205"/>
    </location>
</feature>
<accession>A0AA38WFX4</accession>
<feature type="transmembrane region" description="Helical" evidence="1">
    <location>
        <begin position="26"/>
        <end position="44"/>
    </location>
</feature>
<dbReference type="Proteomes" id="UP001172457">
    <property type="component" value="Chromosome 5"/>
</dbReference>
<feature type="transmembrane region" description="Helical" evidence="1">
    <location>
        <begin position="146"/>
        <end position="170"/>
    </location>
</feature>
<comment type="caution">
    <text evidence="2">The sequence shown here is derived from an EMBL/GenBank/DDBJ whole genome shotgun (WGS) entry which is preliminary data.</text>
</comment>
<feature type="transmembrane region" description="Helical" evidence="1">
    <location>
        <begin position="263"/>
        <end position="286"/>
    </location>
</feature>
<keyword evidence="1" id="KW-0472">Membrane</keyword>
<reference evidence="2" key="1">
    <citation type="submission" date="2023-03" db="EMBL/GenBank/DDBJ databases">
        <title>Chromosome-scale reference genome and RAD-based genetic map of yellow starthistle (Centaurea solstitialis) reveal putative structural variation and QTLs associated with invader traits.</title>
        <authorList>
            <person name="Reatini B."/>
            <person name="Cang F.A."/>
            <person name="Jiang Q."/>
            <person name="Mckibben M.T.W."/>
            <person name="Barker M.S."/>
            <person name="Rieseberg L.H."/>
            <person name="Dlugosch K.M."/>
        </authorList>
    </citation>
    <scope>NUCLEOTIDE SEQUENCE</scope>
    <source>
        <strain evidence="2">CAN-66</strain>
        <tissue evidence="2">Leaf</tissue>
    </source>
</reference>
<dbReference type="PANTHER" id="PTHR33133:SF1">
    <property type="entry name" value="EXPRESSED PROTEIN-RELATED"/>
    <property type="match status" value="1"/>
</dbReference>
<dbReference type="AlphaFoldDB" id="A0AA38WFX4"/>
<evidence type="ECO:0000313" key="3">
    <source>
        <dbReference type="Proteomes" id="UP001172457"/>
    </source>
</evidence>
<feature type="transmembrane region" description="Helical" evidence="1">
    <location>
        <begin position="226"/>
        <end position="243"/>
    </location>
</feature>
<organism evidence="2 3">
    <name type="scientific">Centaurea solstitialis</name>
    <name type="common">yellow star-thistle</name>
    <dbReference type="NCBI Taxonomy" id="347529"/>
    <lineage>
        <taxon>Eukaryota</taxon>
        <taxon>Viridiplantae</taxon>
        <taxon>Streptophyta</taxon>
        <taxon>Embryophyta</taxon>
        <taxon>Tracheophyta</taxon>
        <taxon>Spermatophyta</taxon>
        <taxon>Magnoliopsida</taxon>
        <taxon>eudicotyledons</taxon>
        <taxon>Gunneridae</taxon>
        <taxon>Pentapetalae</taxon>
        <taxon>asterids</taxon>
        <taxon>campanulids</taxon>
        <taxon>Asterales</taxon>
        <taxon>Asteraceae</taxon>
        <taxon>Carduoideae</taxon>
        <taxon>Cardueae</taxon>
        <taxon>Centaureinae</taxon>
        <taxon>Centaurea</taxon>
    </lineage>
</organism>
<keyword evidence="1" id="KW-1133">Transmembrane helix</keyword>
<evidence type="ECO:0000313" key="2">
    <source>
        <dbReference type="EMBL" id="KAJ9548554.1"/>
    </source>
</evidence>
<feature type="transmembrane region" description="Helical" evidence="1">
    <location>
        <begin position="92"/>
        <end position="112"/>
    </location>
</feature>
<evidence type="ECO:0000256" key="1">
    <source>
        <dbReference type="SAM" id="Phobius"/>
    </source>
</evidence>
<keyword evidence="1" id="KW-0812">Transmembrane</keyword>
<dbReference type="PANTHER" id="PTHR33133">
    <property type="entry name" value="OS08G0107100 PROTEIN-RELATED"/>
    <property type="match status" value="1"/>
</dbReference>
<proteinExistence type="predicted"/>
<name>A0AA38WFX4_9ASTR</name>
<sequence length="319" mass="36186">MEFNKLIGFLGILKKSIKIMSKNGKLLAIVTSIYLMIASFFFVWNMSTIKPIIFDFSTKAVQITSLDPRGLPFAKDLASILKDIKVLLGIELAFLLALFLTSLFAQTAIILLTEVSYKNKKISSNDLIVGVPRSSTRLFITTFHVALLRVGYIFFGYIMIMVPMIMFYGHKIVSKWILWVLMIFLVSLYLYFSVVWLMSLVISVLEECSGIEALGKAGKLVKGNKLEGFSLNLMFNLIAYVFFDVLLKRSTLIQSELTQAFVRFFLMSCICLIVVFELQAYTVFYFECKKSHGDEIELQGSVEYSKLSNVPFVIGEDLP</sequence>
<gene>
    <name evidence="2" type="ORF">OSB04_021097</name>
</gene>
<dbReference type="EMBL" id="JARYMX010000005">
    <property type="protein sequence ID" value="KAJ9548554.1"/>
    <property type="molecule type" value="Genomic_DNA"/>
</dbReference>